<evidence type="ECO:0000313" key="1">
    <source>
        <dbReference type="EMBL" id="KAF2217887.1"/>
    </source>
</evidence>
<reference evidence="1" key="1">
    <citation type="journal article" date="2020" name="Stud. Mycol.">
        <title>101 Dothideomycetes genomes: a test case for predicting lifestyles and emergence of pathogens.</title>
        <authorList>
            <person name="Haridas S."/>
            <person name="Albert R."/>
            <person name="Binder M."/>
            <person name="Bloem J."/>
            <person name="Labutti K."/>
            <person name="Salamov A."/>
            <person name="Andreopoulos B."/>
            <person name="Baker S."/>
            <person name="Barry K."/>
            <person name="Bills G."/>
            <person name="Bluhm B."/>
            <person name="Cannon C."/>
            <person name="Castanera R."/>
            <person name="Culley D."/>
            <person name="Daum C."/>
            <person name="Ezra D."/>
            <person name="Gonzalez J."/>
            <person name="Henrissat B."/>
            <person name="Kuo A."/>
            <person name="Liang C."/>
            <person name="Lipzen A."/>
            <person name="Lutzoni F."/>
            <person name="Magnuson J."/>
            <person name="Mondo S."/>
            <person name="Nolan M."/>
            <person name="Ohm R."/>
            <person name="Pangilinan J."/>
            <person name="Park H.-J."/>
            <person name="Ramirez L."/>
            <person name="Alfaro M."/>
            <person name="Sun H."/>
            <person name="Tritt A."/>
            <person name="Yoshinaga Y."/>
            <person name="Zwiers L.-H."/>
            <person name="Turgeon B."/>
            <person name="Goodwin S."/>
            <person name="Spatafora J."/>
            <person name="Crous P."/>
            <person name="Grigoriev I."/>
        </authorList>
    </citation>
    <scope>NUCLEOTIDE SEQUENCE</scope>
    <source>
        <strain evidence="1">SCOH1-5</strain>
    </source>
</reference>
<evidence type="ECO:0000313" key="2">
    <source>
        <dbReference type="Proteomes" id="UP000799539"/>
    </source>
</evidence>
<dbReference type="EMBL" id="ML992662">
    <property type="protein sequence ID" value="KAF2217887.1"/>
    <property type="molecule type" value="Genomic_DNA"/>
</dbReference>
<dbReference type="Proteomes" id="UP000799539">
    <property type="component" value="Unassembled WGS sequence"/>
</dbReference>
<accession>A0A6A6FWS4</accession>
<sequence length="82" mass="9357">MILAIKQSTTKRYLLPQMLPLLSFPVTFAIRSRQVQRSLRASTETLHNHARETLVPKRTFADLLECDLGLAWNGGGRKVEKH</sequence>
<dbReference type="AlphaFoldDB" id="A0A6A6FWS4"/>
<proteinExistence type="predicted"/>
<name>A0A6A6FWS4_9PEZI</name>
<gene>
    <name evidence="1" type="ORF">CERZMDRAFT_108498</name>
</gene>
<keyword evidence="2" id="KW-1185">Reference proteome</keyword>
<organism evidence="1 2">
    <name type="scientific">Cercospora zeae-maydis SCOH1-5</name>
    <dbReference type="NCBI Taxonomy" id="717836"/>
    <lineage>
        <taxon>Eukaryota</taxon>
        <taxon>Fungi</taxon>
        <taxon>Dikarya</taxon>
        <taxon>Ascomycota</taxon>
        <taxon>Pezizomycotina</taxon>
        <taxon>Dothideomycetes</taxon>
        <taxon>Dothideomycetidae</taxon>
        <taxon>Mycosphaerellales</taxon>
        <taxon>Mycosphaerellaceae</taxon>
        <taxon>Cercospora</taxon>
    </lineage>
</organism>
<protein>
    <submittedName>
        <fullName evidence="1">Uncharacterized protein</fullName>
    </submittedName>
</protein>